<organism evidence="1 2">
    <name type="scientific">Mycena citricolor</name>
    <dbReference type="NCBI Taxonomy" id="2018698"/>
    <lineage>
        <taxon>Eukaryota</taxon>
        <taxon>Fungi</taxon>
        <taxon>Dikarya</taxon>
        <taxon>Basidiomycota</taxon>
        <taxon>Agaricomycotina</taxon>
        <taxon>Agaricomycetes</taxon>
        <taxon>Agaricomycetidae</taxon>
        <taxon>Agaricales</taxon>
        <taxon>Marasmiineae</taxon>
        <taxon>Mycenaceae</taxon>
        <taxon>Mycena</taxon>
    </lineage>
</organism>
<feature type="non-terminal residue" evidence="1">
    <location>
        <position position="147"/>
    </location>
</feature>
<dbReference type="AlphaFoldDB" id="A0AAD2K707"/>
<gene>
    <name evidence="1" type="ORF">MYCIT1_LOCUS30196</name>
</gene>
<dbReference type="Proteomes" id="UP001295794">
    <property type="component" value="Unassembled WGS sequence"/>
</dbReference>
<feature type="non-terminal residue" evidence="1">
    <location>
        <position position="1"/>
    </location>
</feature>
<accession>A0AAD2K707</accession>
<proteinExistence type="predicted"/>
<keyword evidence="2" id="KW-1185">Reference proteome</keyword>
<dbReference type="EMBL" id="CAVNYO010000440">
    <property type="protein sequence ID" value="CAK5279879.1"/>
    <property type="molecule type" value="Genomic_DNA"/>
</dbReference>
<evidence type="ECO:0000313" key="2">
    <source>
        <dbReference type="Proteomes" id="UP001295794"/>
    </source>
</evidence>
<comment type="caution">
    <text evidence="1">The sequence shown here is derived from an EMBL/GenBank/DDBJ whole genome shotgun (WGS) entry which is preliminary data.</text>
</comment>
<name>A0AAD2K707_9AGAR</name>
<evidence type="ECO:0000313" key="1">
    <source>
        <dbReference type="EMBL" id="CAK5279879.1"/>
    </source>
</evidence>
<reference evidence="1" key="1">
    <citation type="submission" date="2023-11" db="EMBL/GenBank/DDBJ databases">
        <authorList>
            <person name="De Vega J J."/>
            <person name="De Vega J J."/>
        </authorList>
    </citation>
    <scope>NUCLEOTIDE SEQUENCE</scope>
</reference>
<sequence length="147" mass="16607">QKPPAARVSSEIAGRFVSISRSCSQAIGLPLLSRSRMECFSVNSMRHGNYQDLVRFRKGGTCWEKRSLRISCLVRRETAVERKPGPSMSSPAANCRTVFGHGRPFHLSADFKRAEMPEVTEEITHRKQLMFVEPCQLAEFLLSRAHS</sequence>
<protein>
    <submittedName>
        <fullName evidence="1">Uncharacterized protein</fullName>
    </submittedName>
</protein>